<keyword evidence="4 5" id="KW-0697">Rotamase</keyword>
<dbReference type="SUPFAM" id="SSF54534">
    <property type="entry name" value="FKBP-like"/>
    <property type="match status" value="1"/>
</dbReference>
<evidence type="ECO:0000256" key="2">
    <source>
        <dbReference type="ARBA" id="ARBA00007656"/>
    </source>
</evidence>
<dbReference type="EC" id="5.2.1.8" evidence="3"/>
<dbReference type="AlphaFoldDB" id="A0A426QMM3"/>
<feature type="domain" description="PpiC" evidence="6">
    <location>
        <begin position="161"/>
        <end position="251"/>
    </location>
</feature>
<comment type="caution">
    <text evidence="7">The sequence shown here is derived from an EMBL/GenBank/DDBJ whole genome shotgun (WGS) entry which is preliminary data.</text>
</comment>
<comment type="similarity">
    <text evidence="2">Belongs to the PpiC/parvulin rotamase family.</text>
</comment>
<dbReference type="Pfam" id="PF13616">
    <property type="entry name" value="Rotamase_3"/>
    <property type="match status" value="1"/>
</dbReference>
<dbReference type="InterPro" id="IPR050245">
    <property type="entry name" value="PrsA_foldase"/>
</dbReference>
<dbReference type="PROSITE" id="PS01096">
    <property type="entry name" value="PPIC_PPIASE_1"/>
    <property type="match status" value="1"/>
</dbReference>
<accession>A0A426QMM3</accession>
<evidence type="ECO:0000256" key="3">
    <source>
        <dbReference type="ARBA" id="ARBA00013194"/>
    </source>
</evidence>
<evidence type="ECO:0000256" key="1">
    <source>
        <dbReference type="ARBA" id="ARBA00000971"/>
    </source>
</evidence>
<name>A0A426QMM3_9GAMM</name>
<reference evidence="7 8" key="1">
    <citation type="journal article" date="2010" name="Int. J. Syst. Evol. Microbiol.">
        <title>Thiohalobacter thiocyanaticus gen. nov., sp. nov., a moderately halophilic, sulfur-oxidizing gammaproteobacterium from hypersaline lakes, that utilizes thiocyanate.</title>
        <authorList>
            <person name="Sorokin D.Y."/>
            <person name="Kovaleva O.L."/>
            <person name="Tourova T.P."/>
            <person name="Muyzer G."/>
        </authorList>
    </citation>
    <scope>NUCLEOTIDE SEQUENCE [LARGE SCALE GENOMIC DNA]</scope>
    <source>
        <strain evidence="7 8">Hrh1</strain>
    </source>
</reference>
<evidence type="ECO:0000313" key="7">
    <source>
        <dbReference type="EMBL" id="RRQ22926.1"/>
    </source>
</evidence>
<dbReference type="InterPro" id="IPR023058">
    <property type="entry name" value="PPIase_PpiC_CS"/>
</dbReference>
<dbReference type="PROSITE" id="PS50198">
    <property type="entry name" value="PPIC_PPIASE_2"/>
    <property type="match status" value="1"/>
</dbReference>
<evidence type="ECO:0000259" key="6">
    <source>
        <dbReference type="PROSITE" id="PS50198"/>
    </source>
</evidence>
<dbReference type="InterPro" id="IPR000297">
    <property type="entry name" value="PPIase_PpiC"/>
</dbReference>
<dbReference type="GO" id="GO:0003755">
    <property type="term" value="F:peptidyl-prolyl cis-trans isomerase activity"/>
    <property type="evidence" value="ECO:0007669"/>
    <property type="project" value="UniProtKB-KW"/>
</dbReference>
<dbReference type="Proteomes" id="UP000287798">
    <property type="component" value="Unassembled WGS sequence"/>
</dbReference>
<gene>
    <name evidence="7" type="ORF">D6C00_13975</name>
</gene>
<comment type="catalytic activity">
    <reaction evidence="1">
        <text>[protein]-peptidylproline (omega=180) = [protein]-peptidylproline (omega=0)</text>
        <dbReference type="Rhea" id="RHEA:16237"/>
        <dbReference type="Rhea" id="RHEA-COMP:10747"/>
        <dbReference type="Rhea" id="RHEA-COMP:10748"/>
        <dbReference type="ChEBI" id="CHEBI:83833"/>
        <dbReference type="ChEBI" id="CHEBI:83834"/>
        <dbReference type="EC" id="5.2.1.8"/>
    </reaction>
</comment>
<sequence>MMPWAMPCTVISTPSASRPRPRKNYKRNSMMKNRLTALLFAIALPLTPALAADDADVVARVNGEPVNQAMLDFYRTQKQRQLGGQEPDADNLLKEVIDIELMIQDAHRQGLDDHPELEQQIKFYRQNLMVNLAARQYLQRHPITEDDIQAAYKELAASQSGSEYHARHILVDTEAKAGELIAQLDEGADFAELAKAESTGPTGPRGGDLGWFSPDRMVKEFSEAVQEMDKGEYSSEPVKTQFGWHVIKLEDTRQAQAPALEEVREQIVNRLRNQRLNDYMAELRKDAKIEMK</sequence>
<dbReference type="Gene3D" id="3.10.50.40">
    <property type="match status" value="1"/>
</dbReference>
<dbReference type="EMBL" id="QZMU01000001">
    <property type="protein sequence ID" value="RRQ22926.1"/>
    <property type="molecule type" value="Genomic_DNA"/>
</dbReference>
<organism evidence="7 8">
    <name type="scientific">Thiohalobacter thiocyanaticus</name>
    <dbReference type="NCBI Taxonomy" id="585455"/>
    <lineage>
        <taxon>Bacteria</taxon>
        <taxon>Pseudomonadati</taxon>
        <taxon>Pseudomonadota</taxon>
        <taxon>Gammaproteobacteria</taxon>
        <taxon>Thiohalobacterales</taxon>
        <taxon>Thiohalobacteraceae</taxon>
        <taxon>Thiohalobacter</taxon>
    </lineage>
</organism>
<dbReference type="PANTHER" id="PTHR47245">
    <property type="entry name" value="PEPTIDYLPROLYL ISOMERASE"/>
    <property type="match status" value="1"/>
</dbReference>
<protein>
    <recommendedName>
        <fullName evidence="3">peptidylprolyl isomerase</fullName>
        <ecNumber evidence="3">5.2.1.8</ecNumber>
    </recommendedName>
</protein>
<evidence type="ECO:0000256" key="5">
    <source>
        <dbReference type="PROSITE-ProRule" id="PRU00278"/>
    </source>
</evidence>
<dbReference type="InterPro" id="IPR046357">
    <property type="entry name" value="PPIase_dom_sf"/>
</dbReference>
<keyword evidence="8" id="KW-1185">Reference proteome</keyword>
<proteinExistence type="inferred from homology"/>
<evidence type="ECO:0000313" key="8">
    <source>
        <dbReference type="Proteomes" id="UP000287798"/>
    </source>
</evidence>
<keyword evidence="5 7" id="KW-0413">Isomerase</keyword>
<dbReference type="Gene3D" id="1.10.8.1040">
    <property type="match status" value="1"/>
</dbReference>
<evidence type="ECO:0000256" key="4">
    <source>
        <dbReference type="ARBA" id="ARBA00023110"/>
    </source>
</evidence>
<dbReference type="PANTHER" id="PTHR47245:SF2">
    <property type="entry name" value="PEPTIDYL-PROLYL CIS-TRANS ISOMERASE HP_0175-RELATED"/>
    <property type="match status" value="1"/>
</dbReference>